<accession>D0LSL1</accession>
<dbReference type="EMBL" id="CP001804">
    <property type="protein sequence ID" value="ACY17233.1"/>
    <property type="molecule type" value="Genomic_DNA"/>
</dbReference>
<dbReference type="Proteomes" id="UP000001880">
    <property type="component" value="Chromosome"/>
</dbReference>
<dbReference type="KEGG" id="hoh:Hoch_4743"/>
<dbReference type="HOGENOM" id="CLU_064263_0_0_7"/>
<evidence type="ECO:0000313" key="1">
    <source>
        <dbReference type="EMBL" id="ACY17233.1"/>
    </source>
</evidence>
<evidence type="ECO:0008006" key="3">
    <source>
        <dbReference type="Google" id="ProtNLM"/>
    </source>
</evidence>
<dbReference type="RefSeq" id="WP_012829831.1">
    <property type="nucleotide sequence ID" value="NC_013440.1"/>
</dbReference>
<dbReference type="AlphaFoldDB" id="D0LSL1"/>
<name>D0LSL1_HALO1</name>
<dbReference type="PANTHER" id="PTHR42194">
    <property type="entry name" value="UPF0276 PROTEIN HI_1600"/>
    <property type="match status" value="1"/>
</dbReference>
<reference evidence="1 2" key="1">
    <citation type="journal article" date="2010" name="Stand. Genomic Sci.">
        <title>Complete genome sequence of Haliangium ochraceum type strain (SMP-2).</title>
        <authorList>
            <consortium name="US DOE Joint Genome Institute (JGI-PGF)"/>
            <person name="Ivanova N."/>
            <person name="Daum C."/>
            <person name="Lang E."/>
            <person name="Abt B."/>
            <person name="Kopitz M."/>
            <person name="Saunders E."/>
            <person name="Lapidus A."/>
            <person name="Lucas S."/>
            <person name="Glavina Del Rio T."/>
            <person name="Nolan M."/>
            <person name="Tice H."/>
            <person name="Copeland A."/>
            <person name="Cheng J.F."/>
            <person name="Chen F."/>
            <person name="Bruce D."/>
            <person name="Goodwin L."/>
            <person name="Pitluck S."/>
            <person name="Mavromatis K."/>
            <person name="Pati A."/>
            <person name="Mikhailova N."/>
            <person name="Chen A."/>
            <person name="Palaniappan K."/>
            <person name="Land M."/>
            <person name="Hauser L."/>
            <person name="Chang Y.J."/>
            <person name="Jeffries C.D."/>
            <person name="Detter J.C."/>
            <person name="Brettin T."/>
            <person name="Rohde M."/>
            <person name="Goker M."/>
            <person name="Bristow J."/>
            <person name="Markowitz V."/>
            <person name="Eisen J.A."/>
            <person name="Hugenholtz P."/>
            <person name="Kyrpides N.C."/>
            <person name="Klenk H.P."/>
        </authorList>
    </citation>
    <scope>NUCLEOTIDE SEQUENCE [LARGE SCALE GENOMIC DNA]</scope>
    <source>
        <strain evidence="2">DSM 14365 / CIP 107738 / JCM 11303 / AJ 13395 / SMP-2</strain>
    </source>
</reference>
<evidence type="ECO:0000313" key="2">
    <source>
        <dbReference type="Proteomes" id="UP000001880"/>
    </source>
</evidence>
<dbReference type="SUPFAM" id="SSF51658">
    <property type="entry name" value="Xylose isomerase-like"/>
    <property type="match status" value="1"/>
</dbReference>
<keyword evidence="2" id="KW-1185">Reference proteome</keyword>
<protein>
    <recommendedName>
        <fullName evidence="3">Xylose isomerase domain protein TIM barrel</fullName>
    </recommendedName>
</protein>
<dbReference type="OrthoDB" id="9763101at2"/>
<dbReference type="STRING" id="502025.Hoch_4743"/>
<proteinExistence type="predicted"/>
<dbReference type="InterPro" id="IPR007801">
    <property type="entry name" value="MbnB/TglH/ChrH"/>
</dbReference>
<gene>
    <name evidence="1" type="ordered locus">Hoch_4743</name>
</gene>
<organism evidence="1 2">
    <name type="scientific">Haliangium ochraceum (strain DSM 14365 / JCM 11303 / SMP-2)</name>
    <dbReference type="NCBI Taxonomy" id="502025"/>
    <lineage>
        <taxon>Bacteria</taxon>
        <taxon>Pseudomonadati</taxon>
        <taxon>Myxococcota</taxon>
        <taxon>Polyangia</taxon>
        <taxon>Haliangiales</taxon>
        <taxon>Kofleriaceae</taxon>
        <taxon>Haliangium</taxon>
    </lineage>
</organism>
<sequence length="293" mass="31689">MTAVGFTLQPEALFLDVLDELIHTAIDYAEIAPETTWFLDATGPVRPNGFHARFAELVASAGLFTVAHGVGLSLGGAADGDEARQAAWLARVRADCEVFGFRWYSEHLGATALDGEHLTLPLPVPMTATSAALIRSRLRAMQSVVPEVGVENSGFYFLWGEPLAEADFLGQLVRDPGHHLVLDLHNLYTLACNFDVEPAEYLARLPLERVIELHVSGGCDSDPAWLAGGATMRLDSHDGAVPEPVWRLLETVAPRCPGLRGITLERMESTVSAADVPSIAEELARVRAVAERC</sequence>
<dbReference type="Pfam" id="PF05114">
    <property type="entry name" value="MbnB_TglH_ChrH"/>
    <property type="match status" value="1"/>
</dbReference>
<dbReference type="eggNOG" id="COG3220">
    <property type="taxonomic scope" value="Bacteria"/>
</dbReference>
<dbReference type="Gene3D" id="3.20.20.150">
    <property type="entry name" value="Divalent-metal-dependent TIM barrel enzymes"/>
    <property type="match status" value="1"/>
</dbReference>
<dbReference type="InterPro" id="IPR036237">
    <property type="entry name" value="Xyl_isomerase-like_sf"/>
</dbReference>
<dbReference type="PANTHER" id="PTHR42194:SF1">
    <property type="entry name" value="UPF0276 PROTEIN HI_1600"/>
    <property type="match status" value="1"/>
</dbReference>